<dbReference type="InParanoid" id="A0A0Q3ER30"/>
<dbReference type="AlphaFoldDB" id="A0A0Q3ER30"/>
<proteinExistence type="predicted"/>
<reference evidence="10" key="3">
    <citation type="submission" date="2018-08" db="UniProtKB">
        <authorList>
            <consortium name="EnsemblPlants"/>
        </authorList>
    </citation>
    <scope>IDENTIFICATION</scope>
    <source>
        <strain evidence="10">cv. Bd21</strain>
    </source>
</reference>
<dbReference type="InterPro" id="IPR036770">
    <property type="entry name" value="Ankyrin_rpt-contain_sf"/>
</dbReference>
<dbReference type="Gene3D" id="1.25.40.20">
    <property type="entry name" value="Ankyrin repeat-containing domain"/>
    <property type="match status" value="3"/>
</dbReference>
<evidence type="ECO:0000313" key="10">
    <source>
        <dbReference type="EnsemblPlants" id="KQJ89871"/>
    </source>
</evidence>
<feature type="transmembrane region" description="Helical" evidence="7">
    <location>
        <begin position="458"/>
        <end position="487"/>
    </location>
</feature>
<sequence>MAARRGDWQQLERLLCKKGDAAAAAAPQPVPTLAQHDDVVVHVEEPATDDAVDTAEVSISSVTAPAEAVTVAGDSVLHVVASRGDGEEFLESATVVYGKSSHLLGTRNKNGDTPLHCAARAGWGGMVTHLVALASAGNGDGLEKIKVKAILRMRNEQGETVLHEAVRLGDRDMVGRLITEDPQLARVPPADGASPLYLAVSLGHDAIARQLYDKDKALSYSGPGGRTALHVAVLKGKAIHWKYGSHFAASWGKREAINLLLEAETSAAYQPDRNESFPIHVAAFANRVKAVSVLLHGRHDCAELCDAKGRTFLHDKDGNTALHLAVRFGNLWIFNPLMKNCLVKLNLTNSKGQTLLDLSWIMTPVGVHYGLNPRIRVYKLLQDAGAQNGTYRWDLFHEEHIPKLEQKEEAQKITDSTQTIGIGSVLIATVAFAAAFALPGGYRADDHRNGGTPTLAEYYAFDVFIIANTLAFICSDLSITSLMYAGVAAVDIRTRMISFVLSATFMASSATRLGAAFAFGLCVVLAPVARTTAVASCAITALALVDVAWFIWVVGTGELMLLKRLGIRAWWRLAWAILLTLLQ</sequence>
<accession>A0A0Q3ER30</accession>
<dbReference type="OrthoDB" id="665356at2759"/>
<keyword evidence="3" id="KW-0677">Repeat</keyword>
<organism evidence="9">
    <name type="scientific">Brachypodium distachyon</name>
    <name type="common">Purple false brome</name>
    <name type="synonym">Trachynia distachya</name>
    <dbReference type="NCBI Taxonomy" id="15368"/>
    <lineage>
        <taxon>Eukaryota</taxon>
        <taxon>Viridiplantae</taxon>
        <taxon>Streptophyta</taxon>
        <taxon>Embryophyta</taxon>
        <taxon>Tracheophyta</taxon>
        <taxon>Spermatophyta</taxon>
        <taxon>Magnoliopsida</taxon>
        <taxon>Liliopsida</taxon>
        <taxon>Poales</taxon>
        <taxon>Poaceae</taxon>
        <taxon>BOP clade</taxon>
        <taxon>Pooideae</taxon>
        <taxon>Stipodae</taxon>
        <taxon>Brachypodieae</taxon>
        <taxon>Brachypodium</taxon>
    </lineage>
</organism>
<keyword evidence="5" id="KW-0040">ANK repeat</keyword>
<dbReference type="EnsemblPlants" id="KQJ89871">
    <property type="protein sequence ID" value="KQJ89871"/>
    <property type="gene ID" value="BRADI_4g28230v3"/>
</dbReference>
<evidence type="ECO:0000256" key="4">
    <source>
        <dbReference type="ARBA" id="ARBA00022989"/>
    </source>
</evidence>
<comment type="subcellular location">
    <subcellularLocation>
        <location evidence="1">Membrane</location>
        <topology evidence="1">Multi-pass membrane protein</topology>
    </subcellularLocation>
</comment>
<feature type="transmembrane region" description="Helical" evidence="7">
    <location>
        <begin position="499"/>
        <end position="526"/>
    </location>
</feature>
<dbReference type="Gramene" id="KQJ89871">
    <property type="protein sequence ID" value="KQJ89871"/>
    <property type="gene ID" value="BRADI_4g28230v3"/>
</dbReference>
<dbReference type="Pfam" id="PF12796">
    <property type="entry name" value="Ank_2"/>
    <property type="match status" value="2"/>
</dbReference>
<gene>
    <name evidence="9" type="ORF">BRADI_4g28230v3</name>
</gene>
<feature type="domain" description="PGG" evidence="8">
    <location>
        <begin position="412"/>
        <end position="524"/>
    </location>
</feature>
<evidence type="ECO:0000256" key="1">
    <source>
        <dbReference type="ARBA" id="ARBA00004141"/>
    </source>
</evidence>
<evidence type="ECO:0000256" key="5">
    <source>
        <dbReference type="ARBA" id="ARBA00023043"/>
    </source>
</evidence>
<protein>
    <recommendedName>
        <fullName evidence="8">PGG domain-containing protein</fullName>
    </recommendedName>
</protein>
<evidence type="ECO:0000259" key="8">
    <source>
        <dbReference type="Pfam" id="PF13962"/>
    </source>
</evidence>
<evidence type="ECO:0000256" key="2">
    <source>
        <dbReference type="ARBA" id="ARBA00022692"/>
    </source>
</evidence>
<evidence type="ECO:0000256" key="7">
    <source>
        <dbReference type="SAM" id="Phobius"/>
    </source>
</evidence>
<dbReference type="Pfam" id="PF13962">
    <property type="entry name" value="PGG"/>
    <property type="match status" value="1"/>
</dbReference>
<evidence type="ECO:0000313" key="9">
    <source>
        <dbReference type="EMBL" id="KQJ89871.1"/>
    </source>
</evidence>
<dbReference type="InterPro" id="IPR026961">
    <property type="entry name" value="PGG_dom"/>
</dbReference>
<feature type="transmembrane region" description="Helical" evidence="7">
    <location>
        <begin position="532"/>
        <end position="553"/>
    </location>
</feature>
<reference evidence="9" key="2">
    <citation type="submission" date="2017-06" db="EMBL/GenBank/DDBJ databases">
        <title>WGS assembly of Brachypodium distachyon.</title>
        <authorList>
            <consortium name="The International Brachypodium Initiative"/>
            <person name="Lucas S."/>
            <person name="Harmon-Smith M."/>
            <person name="Lail K."/>
            <person name="Tice H."/>
            <person name="Grimwood J."/>
            <person name="Bruce D."/>
            <person name="Barry K."/>
            <person name="Shu S."/>
            <person name="Lindquist E."/>
            <person name="Wang M."/>
            <person name="Pitluck S."/>
            <person name="Vogel J.P."/>
            <person name="Garvin D.F."/>
            <person name="Mockler T.C."/>
            <person name="Schmutz J."/>
            <person name="Rokhsar D."/>
            <person name="Bevan M.W."/>
        </authorList>
    </citation>
    <scope>NUCLEOTIDE SEQUENCE</scope>
    <source>
        <strain evidence="9">Bd21</strain>
    </source>
</reference>
<keyword evidence="4 7" id="KW-1133">Transmembrane helix</keyword>
<keyword evidence="11" id="KW-1185">Reference proteome</keyword>
<dbReference type="STRING" id="15368.A0A0Q3ER30"/>
<evidence type="ECO:0000256" key="6">
    <source>
        <dbReference type="ARBA" id="ARBA00023136"/>
    </source>
</evidence>
<dbReference type="Proteomes" id="UP000008810">
    <property type="component" value="Chromosome 4"/>
</dbReference>
<keyword evidence="6 7" id="KW-0472">Membrane</keyword>
<evidence type="ECO:0000313" key="11">
    <source>
        <dbReference type="Proteomes" id="UP000008810"/>
    </source>
</evidence>
<dbReference type="SUPFAM" id="SSF48403">
    <property type="entry name" value="Ankyrin repeat"/>
    <property type="match status" value="1"/>
</dbReference>
<feature type="transmembrane region" description="Helical" evidence="7">
    <location>
        <begin position="420"/>
        <end position="438"/>
    </location>
</feature>
<reference evidence="9 10" key="1">
    <citation type="journal article" date="2010" name="Nature">
        <title>Genome sequencing and analysis of the model grass Brachypodium distachyon.</title>
        <authorList>
            <consortium name="International Brachypodium Initiative"/>
        </authorList>
    </citation>
    <scope>NUCLEOTIDE SEQUENCE [LARGE SCALE GENOMIC DNA]</scope>
    <source>
        <strain evidence="9 10">Bd21</strain>
    </source>
</reference>
<name>A0A0Q3ER30_BRADI</name>
<dbReference type="PANTHER" id="PTHR24186">
    <property type="entry name" value="PROTEIN PHOSPHATASE 1 REGULATORY SUBUNIT"/>
    <property type="match status" value="1"/>
</dbReference>
<dbReference type="InterPro" id="IPR002110">
    <property type="entry name" value="Ankyrin_rpt"/>
</dbReference>
<dbReference type="GO" id="GO:0016020">
    <property type="term" value="C:membrane"/>
    <property type="evidence" value="ECO:0000318"/>
    <property type="project" value="GO_Central"/>
</dbReference>
<dbReference type="PANTHER" id="PTHR24186:SF50">
    <property type="entry name" value="ANKYRIN REPEAT-CONTAINING PROTEIN ITN1-LIKE ISOFORM X1"/>
    <property type="match status" value="1"/>
</dbReference>
<dbReference type="SMART" id="SM00248">
    <property type="entry name" value="ANK"/>
    <property type="match status" value="6"/>
</dbReference>
<keyword evidence="2 7" id="KW-0812">Transmembrane</keyword>
<dbReference type="EMBL" id="CM000883">
    <property type="protein sequence ID" value="KQJ89871.1"/>
    <property type="molecule type" value="Genomic_DNA"/>
</dbReference>
<evidence type="ECO:0000256" key="3">
    <source>
        <dbReference type="ARBA" id="ARBA00022737"/>
    </source>
</evidence>